<comment type="caution">
    <text evidence="1">The sequence shown here is derived from an EMBL/GenBank/DDBJ whole genome shotgun (WGS) entry which is preliminary data.</text>
</comment>
<evidence type="ECO:0000313" key="2">
    <source>
        <dbReference type="Proteomes" id="UP001060215"/>
    </source>
</evidence>
<organism evidence="1 2">
    <name type="scientific">Camellia lanceoleosa</name>
    <dbReference type="NCBI Taxonomy" id="1840588"/>
    <lineage>
        <taxon>Eukaryota</taxon>
        <taxon>Viridiplantae</taxon>
        <taxon>Streptophyta</taxon>
        <taxon>Embryophyta</taxon>
        <taxon>Tracheophyta</taxon>
        <taxon>Spermatophyta</taxon>
        <taxon>Magnoliopsida</taxon>
        <taxon>eudicotyledons</taxon>
        <taxon>Gunneridae</taxon>
        <taxon>Pentapetalae</taxon>
        <taxon>asterids</taxon>
        <taxon>Ericales</taxon>
        <taxon>Theaceae</taxon>
        <taxon>Camellia</taxon>
    </lineage>
</organism>
<sequence>MMEEQFILRVPPSVAERIECLLNENASSEDKSLDLSFSEDGRSGTFAIGNDHFPASLLDLPCIVESYKTYDDSVLIKTADIGQMIMVREESDPAPDVVEYKHGLTPPMRDARRRRFRREPDLNPELVQRVEKDLLNIMAGGTAENVDVEVAGQEEGGEERQNTSKKATPAPAAKPDVPDTGGNAAEPEGSDSDDSDDSI</sequence>
<dbReference type="EMBL" id="CM045766">
    <property type="protein sequence ID" value="KAI8003959.1"/>
    <property type="molecule type" value="Genomic_DNA"/>
</dbReference>
<gene>
    <name evidence="1" type="ORF">LOK49_LG08G02089</name>
</gene>
<evidence type="ECO:0000313" key="1">
    <source>
        <dbReference type="EMBL" id="KAI8003959.1"/>
    </source>
</evidence>
<keyword evidence="2" id="KW-1185">Reference proteome</keyword>
<protein>
    <submittedName>
        <fullName evidence="1">Transcription initiation factor TFIID subunit 7</fullName>
    </submittedName>
</protein>
<name>A0ACC0GSE6_9ERIC</name>
<accession>A0ACC0GSE6</accession>
<proteinExistence type="predicted"/>
<reference evidence="1 2" key="1">
    <citation type="journal article" date="2022" name="Plant J.">
        <title>Chromosome-level genome of Camellia lanceoleosa provides a valuable resource for understanding genome evolution and self-incompatibility.</title>
        <authorList>
            <person name="Gong W."/>
            <person name="Xiao S."/>
            <person name="Wang L."/>
            <person name="Liao Z."/>
            <person name="Chang Y."/>
            <person name="Mo W."/>
            <person name="Hu G."/>
            <person name="Li W."/>
            <person name="Zhao G."/>
            <person name="Zhu H."/>
            <person name="Hu X."/>
            <person name="Ji K."/>
            <person name="Xiang X."/>
            <person name="Song Q."/>
            <person name="Yuan D."/>
            <person name="Jin S."/>
            <person name="Zhang L."/>
        </authorList>
    </citation>
    <scope>NUCLEOTIDE SEQUENCE [LARGE SCALE GENOMIC DNA]</scope>
    <source>
        <strain evidence="1">SQ_2022a</strain>
    </source>
</reference>
<dbReference type="Proteomes" id="UP001060215">
    <property type="component" value="Chromosome 9"/>
</dbReference>